<keyword evidence="6 11" id="KW-0560">Oxidoreductase</keyword>
<keyword evidence="13" id="KW-1185">Reference proteome</keyword>
<evidence type="ECO:0000256" key="2">
    <source>
        <dbReference type="ARBA" id="ARBA00004370"/>
    </source>
</evidence>
<dbReference type="GO" id="GO:0016020">
    <property type="term" value="C:membrane"/>
    <property type="evidence" value="ECO:0007669"/>
    <property type="project" value="UniProtKB-SubCell"/>
</dbReference>
<evidence type="ECO:0000256" key="12">
    <source>
        <dbReference type="SAM" id="SignalP"/>
    </source>
</evidence>
<dbReference type="GO" id="GO:0016712">
    <property type="term" value="F:oxidoreductase activity, acting on paired donors, with incorporation or reduction of molecular oxygen, reduced flavin or flavoprotein as one donor, and incorporation of one atom of oxygen"/>
    <property type="evidence" value="ECO:0007669"/>
    <property type="project" value="InterPro"/>
</dbReference>
<sequence length="487" mass="55103">MVILSWLIVLSLLFLCFWKNQRPKGFPPGPWSPPLIGNLLQFSKKDPLKDLDQLAQKYGPVFSLNIGGRLVVFTHGFSSAKEVLVTKGIEFAGRSDNPIIDDIVKKKGIITVSYGQVWKEQRRFSLMLLRNFGLGKKSMEEKILGEATSLTEAFAEYTGAPFDPSLLLETAVINIMSSILFGKRFESNDSFLGPVMDVIHETVKMITGPWAMLYNAVPLVRKLPLPHQRIVAQAHEILALLEKEIKEHRSTLVSGEPRDFVDAYLEVMNQAEQKGFEEEQLLVLLMDLLFAGSETMSETLRWALLYFVAFPEIQEKCQKEIDAFLGSNSNLQCEDREKLPYTNAVIHEIQRCTTVVPLGVAHAPIQNARFWGYQIPKGTTILTNLHSVHHDESQWKFPHEFNPSNFLNAKGEFVKPEAFLPFSAGPRVCLGENLARMELFLFLTTILRNFRLSWPHKSQAPDLTPNFGVTQFSSSFKISMKGLQESD</sequence>
<keyword evidence="5 10" id="KW-0479">Metal-binding</keyword>
<dbReference type="InterPro" id="IPR002401">
    <property type="entry name" value="Cyt_P450_E_grp-I"/>
</dbReference>
<gene>
    <name evidence="14" type="primary">LOC117670336</name>
</gene>
<dbReference type="OMA" id="MATIHET"/>
<dbReference type="GO" id="GO:0006082">
    <property type="term" value="P:organic acid metabolic process"/>
    <property type="evidence" value="ECO:0007669"/>
    <property type="project" value="TreeGrafter"/>
</dbReference>
<dbReference type="InterPro" id="IPR017972">
    <property type="entry name" value="Cyt_P450_CS"/>
</dbReference>
<dbReference type="GO" id="GO:0006805">
    <property type="term" value="P:xenobiotic metabolic process"/>
    <property type="evidence" value="ECO:0007669"/>
    <property type="project" value="TreeGrafter"/>
</dbReference>
<dbReference type="PRINTS" id="PR00463">
    <property type="entry name" value="EP450I"/>
</dbReference>
<evidence type="ECO:0000256" key="4">
    <source>
        <dbReference type="ARBA" id="ARBA00022617"/>
    </source>
</evidence>
<dbReference type="SUPFAM" id="SSF48264">
    <property type="entry name" value="Cytochrome P450"/>
    <property type="match status" value="1"/>
</dbReference>
<evidence type="ECO:0000256" key="8">
    <source>
        <dbReference type="ARBA" id="ARBA00023033"/>
    </source>
</evidence>
<name>A0A6P9CN41_PANGU</name>
<organism evidence="13 14">
    <name type="scientific">Pantherophis guttatus</name>
    <name type="common">Corn snake</name>
    <name type="synonym">Elaphe guttata</name>
    <dbReference type="NCBI Taxonomy" id="94885"/>
    <lineage>
        <taxon>Eukaryota</taxon>
        <taxon>Metazoa</taxon>
        <taxon>Chordata</taxon>
        <taxon>Craniata</taxon>
        <taxon>Vertebrata</taxon>
        <taxon>Euteleostomi</taxon>
        <taxon>Lepidosauria</taxon>
        <taxon>Squamata</taxon>
        <taxon>Bifurcata</taxon>
        <taxon>Unidentata</taxon>
        <taxon>Episquamata</taxon>
        <taxon>Toxicofera</taxon>
        <taxon>Serpentes</taxon>
        <taxon>Colubroidea</taxon>
        <taxon>Colubridae</taxon>
        <taxon>Colubrinae</taxon>
        <taxon>Pantherophis</taxon>
    </lineage>
</organism>
<comment type="cofactor">
    <cofactor evidence="1 10">
        <name>heme</name>
        <dbReference type="ChEBI" id="CHEBI:30413"/>
    </cofactor>
</comment>
<dbReference type="PRINTS" id="PR00385">
    <property type="entry name" value="P450"/>
</dbReference>
<evidence type="ECO:0000256" key="3">
    <source>
        <dbReference type="ARBA" id="ARBA00010617"/>
    </source>
</evidence>
<protein>
    <submittedName>
        <fullName evidence="14">Cytochrome P450 2F2-like</fullName>
    </submittedName>
</protein>
<keyword evidence="4 10" id="KW-0349">Heme</keyword>
<keyword evidence="12" id="KW-0732">Signal</keyword>
<dbReference type="PANTHER" id="PTHR24300:SF327">
    <property type="entry name" value="CYTOCHROME P450 2F2-RELATED"/>
    <property type="match status" value="1"/>
</dbReference>
<dbReference type="Pfam" id="PF00067">
    <property type="entry name" value="p450"/>
    <property type="match status" value="1"/>
</dbReference>
<evidence type="ECO:0000256" key="5">
    <source>
        <dbReference type="ARBA" id="ARBA00022723"/>
    </source>
</evidence>
<dbReference type="Proteomes" id="UP001652622">
    <property type="component" value="Unplaced"/>
</dbReference>
<dbReference type="AlphaFoldDB" id="A0A6P9CN41"/>
<feature type="chain" id="PRO_5028395927" evidence="12">
    <location>
        <begin position="19"/>
        <end position="487"/>
    </location>
</feature>
<reference evidence="14" key="1">
    <citation type="submission" date="2025-08" db="UniProtKB">
        <authorList>
            <consortium name="RefSeq"/>
        </authorList>
    </citation>
    <scope>IDENTIFICATION</scope>
    <source>
        <tissue evidence="14">Blood</tissue>
    </source>
</reference>
<proteinExistence type="inferred from homology"/>
<dbReference type="PANTHER" id="PTHR24300">
    <property type="entry name" value="CYTOCHROME P450 508A4-RELATED"/>
    <property type="match status" value="1"/>
</dbReference>
<dbReference type="FunFam" id="1.10.630.10:FF:000004">
    <property type="entry name" value="cytochrome P450 2D15 isoform X1"/>
    <property type="match status" value="1"/>
</dbReference>
<dbReference type="Gene3D" id="1.10.630.10">
    <property type="entry name" value="Cytochrome P450"/>
    <property type="match status" value="1"/>
</dbReference>
<keyword evidence="7 10" id="KW-0408">Iron</keyword>
<dbReference type="GO" id="GO:0020037">
    <property type="term" value="F:heme binding"/>
    <property type="evidence" value="ECO:0007669"/>
    <property type="project" value="InterPro"/>
</dbReference>
<dbReference type="PRINTS" id="PR01686">
    <property type="entry name" value="EP450ICYP2D"/>
</dbReference>
<evidence type="ECO:0000256" key="6">
    <source>
        <dbReference type="ARBA" id="ARBA00023002"/>
    </source>
</evidence>
<dbReference type="GeneID" id="117670336"/>
<comment type="similarity">
    <text evidence="3 11">Belongs to the cytochrome P450 family.</text>
</comment>
<dbReference type="RefSeq" id="XP_034281295.1">
    <property type="nucleotide sequence ID" value="XM_034425404.2"/>
</dbReference>
<evidence type="ECO:0000256" key="7">
    <source>
        <dbReference type="ARBA" id="ARBA00023004"/>
    </source>
</evidence>
<comment type="subcellular location">
    <subcellularLocation>
        <location evidence="2">Membrane</location>
    </subcellularLocation>
</comment>
<feature type="signal peptide" evidence="12">
    <location>
        <begin position="1"/>
        <end position="18"/>
    </location>
</feature>
<evidence type="ECO:0000256" key="9">
    <source>
        <dbReference type="ARBA" id="ARBA00023136"/>
    </source>
</evidence>
<dbReference type="InterPro" id="IPR008069">
    <property type="entry name" value="Cyt_P450_E_grp-I_CYP2D-like"/>
</dbReference>
<accession>A0A6P9CN41</accession>
<keyword evidence="8 11" id="KW-0503">Monooxygenase</keyword>
<evidence type="ECO:0000313" key="14">
    <source>
        <dbReference type="RefSeq" id="XP_034281295.1"/>
    </source>
</evidence>
<evidence type="ECO:0000256" key="1">
    <source>
        <dbReference type="ARBA" id="ARBA00001971"/>
    </source>
</evidence>
<evidence type="ECO:0000313" key="13">
    <source>
        <dbReference type="Proteomes" id="UP001652622"/>
    </source>
</evidence>
<dbReference type="PROSITE" id="PS00086">
    <property type="entry name" value="CYTOCHROME_P450"/>
    <property type="match status" value="1"/>
</dbReference>
<dbReference type="InterPro" id="IPR001128">
    <property type="entry name" value="Cyt_P450"/>
</dbReference>
<dbReference type="KEGG" id="pgut:117670336"/>
<dbReference type="GO" id="GO:0005506">
    <property type="term" value="F:iron ion binding"/>
    <property type="evidence" value="ECO:0007669"/>
    <property type="project" value="InterPro"/>
</dbReference>
<dbReference type="InterPro" id="IPR050182">
    <property type="entry name" value="Cytochrome_P450_fam2"/>
</dbReference>
<evidence type="ECO:0000256" key="10">
    <source>
        <dbReference type="PIRSR" id="PIRSR602401-1"/>
    </source>
</evidence>
<keyword evidence="9" id="KW-0472">Membrane</keyword>
<feature type="binding site" description="axial binding residue" evidence="10">
    <location>
        <position position="429"/>
    </location>
    <ligand>
        <name>heme</name>
        <dbReference type="ChEBI" id="CHEBI:30413"/>
    </ligand>
    <ligandPart>
        <name>Fe</name>
        <dbReference type="ChEBI" id="CHEBI:18248"/>
    </ligandPart>
</feature>
<dbReference type="InterPro" id="IPR036396">
    <property type="entry name" value="Cyt_P450_sf"/>
</dbReference>
<dbReference type="InParanoid" id="A0A6P9CN41"/>
<dbReference type="GO" id="GO:0005737">
    <property type="term" value="C:cytoplasm"/>
    <property type="evidence" value="ECO:0007669"/>
    <property type="project" value="TreeGrafter"/>
</dbReference>
<evidence type="ECO:0000256" key="11">
    <source>
        <dbReference type="RuleBase" id="RU000461"/>
    </source>
</evidence>